<dbReference type="PANTHER" id="PTHR33064:SF37">
    <property type="entry name" value="RIBONUCLEASE H"/>
    <property type="match status" value="1"/>
</dbReference>
<dbReference type="SUPFAM" id="SSF56672">
    <property type="entry name" value="DNA/RNA polymerases"/>
    <property type="match status" value="1"/>
</dbReference>
<dbReference type="EMBL" id="KB309558">
    <property type="protein sequence ID" value="ELT93949.1"/>
    <property type="molecule type" value="Genomic_DNA"/>
</dbReference>
<dbReference type="EMBL" id="AMQN01029448">
    <property type="status" value="NOT_ANNOTATED_CDS"/>
    <property type="molecule type" value="Genomic_DNA"/>
</dbReference>
<keyword evidence="3" id="KW-1185">Reference proteome</keyword>
<dbReference type="InterPro" id="IPR051320">
    <property type="entry name" value="Viral_Replic_Matur_Polypro"/>
</dbReference>
<dbReference type="EnsemblMetazoa" id="CapteT27675">
    <property type="protein sequence ID" value="CapteP27675"/>
    <property type="gene ID" value="CapteG27675"/>
</dbReference>
<evidence type="ECO:0000313" key="1">
    <source>
        <dbReference type="EMBL" id="ELT93949.1"/>
    </source>
</evidence>
<feature type="non-terminal residue" evidence="1">
    <location>
        <position position="1"/>
    </location>
</feature>
<reference evidence="1 3" key="2">
    <citation type="journal article" date="2013" name="Nature">
        <title>Insights into bilaterian evolution from three spiralian genomes.</title>
        <authorList>
            <person name="Simakov O."/>
            <person name="Marletaz F."/>
            <person name="Cho S.J."/>
            <person name="Edsinger-Gonzales E."/>
            <person name="Havlak P."/>
            <person name="Hellsten U."/>
            <person name="Kuo D.H."/>
            <person name="Larsson T."/>
            <person name="Lv J."/>
            <person name="Arendt D."/>
            <person name="Savage R."/>
            <person name="Osoegawa K."/>
            <person name="de Jong P."/>
            <person name="Grimwood J."/>
            <person name="Chapman J.A."/>
            <person name="Shapiro H."/>
            <person name="Aerts A."/>
            <person name="Otillar R.P."/>
            <person name="Terry A.Y."/>
            <person name="Boore J.L."/>
            <person name="Grigoriev I.V."/>
            <person name="Lindberg D.R."/>
            <person name="Seaver E.C."/>
            <person name="Weisblat D.A."/>
            <person name="Putnam N.H."/>
            <person name="Rokhsar D.S."/>
        </authorList>
    </citation>
    <scope>NUCLEOTIDE SEQUENCE</scope>
    <source>
        <strain evidence="1 3">I ESC-2004</strain>
    </source>
</reference>
<evidence type="ECO:0000313" key="3">
    <source>
        <dbReference type="Proteomes" id="UP000014760"/>
    </source>
</evidence>
<dbReference type="PANTHER" id="PTHR33064">
    <property type="entry name" value="POL PROTEIN"/>
    <property type="match status" value="1"/>
</dbReference>
<dbReference type="Proteomes" id="UP000014760">
    <property type="component" value="Unassembled WGS sequence"/>
</dbReference>
<sequence length="64" mass="7299">IDTGDHPPIKQPSYRMPLLKRRKVEDCVTEMLRDGIIRPSDSAWASPITLAPKKDGTIRFCVDY</sequence>
<evidence type="ECO:0000313" key="2">
    <source>
        <dbReference type="EnsemblMetazoa" id="CapteP27675"/>
    </source>
</evidence>
<protein>
    <recommendedName>
        <fullName evidence="4">Reverse transcriptase domain-containing protein</fullName>
    </recommendedName>
</protein>
<organism evidence="1">
    <name type="scientific">Capitella teleta</name>
    <name type="common">Polychaete worm</name>
    <dbReference type="NCBI Taxonomy" id="283909"/>
    <lineage>
        <taxon>Eukaryota</taxon>
        <taxon>Metazoa</taxon>
        <taxon>Spiralia</taxon>
        <taxon>Lophotrochozoa</taxon>
        <taxon>Annelida</taxon>
        <taxon>Polychaeta</taxon>
        <taxon>Sedentaria</taxon>
        <taxon>Scolecida</taxon>
        <taxon>Capitellidae</taxon>
        <taxon>Capitella</taxon>
    </lineage>
</organism>
<dbReference type="AlphaFoldDB" id="R7TJR1"/>
<reference evidence="3" key="1">
    <citation type="submission" date="2012-12" db="EMBL/GenBank/DDBJ databases">
        <authorList>
            <person name="Hellsten U."/>
            <person name="Grimwood J."/>
            <person name="Chapman J.A."/>
            <person name="Shapiro H."/>
            <person name="Aerts A."/>
            <person name="Otillar R.P."/>
            <person name="Terry A.Y."/>
            <person name="Boore J.L."/>
            <person name="Simakov O."/>
            <person name="Marletaz F."/>
            <person name="Cho S.-J."/>
            <person name="Edsinger-Gonzales E."/>
            <person name="Havlak P."/>
            <person name="Kuo D.-H."/>
            <person name="Larsson T."/>
            <person name="Lv J."/>
            <person name="Arendt D."/>
            <person name="Savage R."/>
            <person name="Osoegawa K."/>
            <person name="de Jong P."/>
            <person name="Lindberg D.R."/>
            <person name="Seaver E.C."/>
            <person name="Weisblat D.A."/>
            <person name="Putnam N.H."/>
            <person name="Grigoriev I.V."/>
            <person name="Rokhsar D.S."/>
        </authorList>
    </citation>
    <scope>NUCLEOTIDE SEQUENCE</scope>
    <source>
        <strain evidence="3">I ESC-2004</strain>
    </source>
</reference>
<name>R7TJR1_CAPTE</name>
<feature type="non-terminal residue" evidence="1">
    <location>
        <position position="64"/>
    </location>
</feature>
<dbReference type="STRING" id="283909.R7TJR1"/>
<dbReference type="InterPro" id="IPR043502">
    <property type="entry name" value="DNA/RNA_pol_sf"/>
</dbReference>
<dbReference type="HOGENOM" id="CLU_000384_35_4_1"/>
<accession>R7TJR1</accession>
<dbReference type="OrthoDB" id="10064107at2759"/>
<proteinExistence type="predicted"/>
<dbReference type="Gene3D" id="3.10.10.10">
    <property type="entry name" value="HIV Type 1 Reverse Transcriptase, subunit A, domain 1"/>
    <property type="match status" value="1"/>
</dbReference>
<evidence type="ECO:0008006" key="4">
    <source>
        <dbReference type="Google" id="ProtNLM"/>
    </source>
</evidence>
<gene>
    <name evidence="1" type="ORF">CAPTEDRAFT_27675</name>
</gene>
<reference evidence="2" key="3">
    <citation type="submission" date="2015-06" db="UniProtKB">
        <authorList>
            <consortium name="EnsemblMetazoa"/>
        </authorList>
    </citation>
    <scope>IDENTIFICATION</scope>
</reference>